<dbReference type="Gene3D" id="3.40.50.300">
    <property type="entry name" value="P-loop containing nucleotide triphosphate hydrolases"/>
    <property type="match status" value="1"/>
</dbReference>
<evidence type="ECO:0000256" key="11">
    <source>
        <dbReference type="RuleBase" id="RU365058"/>
    </source>
</evidence>
<dbReference type="InterPro" id="IPR050311">
    <property type="entry name" value="ORC1/CDC6"/>
</dbReference>
<evidence type="ECO:0000256" key="12">
    <source>
        <dbReference type="SAM" id="MobiDB-lite"/>
    </source>
</evidence>
<dbReference type="GO" id="GO:0016887">
    <property type="term" value="F:ATP hydrolysis activity"/>
    <property type="evidence" value="ECO:0007669"/>
    <property type="project" value="InterPro"/>
</dbReference>
<feature type="region of interest" description="Disordered" evidence="12">
    <location>
        <begin position="261"/>
        <end position="338"/>
    </location>
</feature>
<evidence type="ECO:0000256" key="4">
    <source>
        <dbReference type="ARBA" id="ARBA00022705"/>
    </source>
</evidence>
<reference evidence="15" key="1">
    <citation type="submission" date="2016-11" db="UniProtKB">
        <authorList>
            <consortium name="WormBaseParasite"/>
        </authorList>
    </citation>
    <scope>IDENTIFICATION</scope>
</reference>
<comment type="function">
    <text evidence="11">Component of the origin recognition complex (ORC) that binds origins of replication. DNA-binding is ATP-dependent, however specific DNA sequences that define origins of replication have not been identified so far. ORC is required to assemble the pre-replication complex necessary to initiate DNA replication.</text>
</comment>
<dbReference type="Gene3D" id="1.10.8.60">
    <property type="match status" value="1"/>
</dbReference>
<dbReference type="PANTHER" id="PTHR10763">
    <property type="entry name" value="CELL DIVISION CONTROL PROTEIN 6-RELATED"/>
    <property type="match status" value="1"/>
</dbReference>
<keyword evidence="9 11" id="KW-0238">DNA-binding</keyword>
<evidence type="ECO:0000256" key="9">
    <source>
        <dbReference type="ARBA" id="ARBA00023125"/>
    </source>
</evidence>
<dbReference type="GO" id="GO:0003688">
    <property type="term" value="F:DNA replication origin binding"/>
    <property type="evidence" value="ECO:0007669"/>
    <property type="project" value="TreeGrafter"/>
</dbReference>
<feature type="compositionally biased region" description="Low complexity" evidence="12">
    <location>
        <begin position="273"/>
        <end position="290"/>
    </location>
</feature>
<feature type="compositionally biased region" description="Basic residues" evidence="12">
    <location>
        <begin position="98"/>
        <end position="111"/>
    </location>
</feature>
<dbReference type="Pfam" id="PF22606">
    <property type="entry name" value="Cdc6-ORC-like_ATPase_lid"/>
    <property type="match status" value="1"/>
</dbReference>
<keyword evidence="6 11" id="KW-0547">Nucleotide-binding</keyword>
<feature type="domain" description="HTH OST-type" evidence="13">
    <location>
        <begin position="4"/>
        <end position="82"/>
    </location>
</feature>
<keyword evidence="4 11" id="KW-0235">DNA replication</keyword>
<evidence type="ECO:0000259" key="13">
    <source>
        <dbReference type="PROSITE" id="PS51644"/>
    </source>
</evidence>
<dbReference type="GO" id="GO:0046872">
    <property type="term" value="F:metal ion binding"/>
    <property type="evidence" value="ECO:0007669"/>
    <property type="project" value="UniProtKB-KW"/>
</dbReference>
<feature type="compositionally biased region" description="Pro residues" evidence="12">
    <location>
        <begin position="712"/>
        <end position="736"/>
    </location>
</feature>
<keyword evidence="8" id="KW-0460">Magnesium</keyword>
<dbReference type="GO" id="GO:0005524">
    <property type="term" value="F:ATP binding"/>
    <property type="evidence" value="ECO:0007669"/>
    <property type="project" value="UniProtKB-KW"/>
</dbReference>
<dbReference type="AlphaFoldDB" id="A0A1I8JGS0"/>
<evidence type="ECO:0000256" key="8">
    <source>
        <dbReference type="ARBA" id="ARBA00022842"/>
    </source>
</evidence>
<evidence type="ECO:0000313" key="15">
    <source>
        <dbReference type="WBParaSite" id="maker-uti_cns_0047356-snap-gene-0.4-mRNA-1"/>
    </source>
</evidence>
<evidence type="ECO:0000256" key="7">
    <source>
        <dbReference type="ARBA" id="ARBA00022840"/>
    </source>
</evidence>
<feature type="region of interest" description="Disordered" evidence="12">
    <location>
        <begin position="631"/>
        <end position="790"/>
    </location>
</feature>
<dbReference type="Gene3D" id="3.30.420.610">
    <property type="entry name" value="LOTUS domain-like"/>
    <property type="match status" value="2"/>
</dbReference>
<dbReference type="SUPFAM" id="SSF52540">
    <property type="entry name" value="P-loop containing nucleoside triphosphate hydrolases"/>
    <property type="match status" value="1"/>
</dbReference>
<proteinExistence type="inferred from homology"/>
<dbReference type="Pfam" id="PF00004">
    <property type="entry name" value="AAA"/>
    <property type="match status" value="1"/>
</dbReference>
<dbReference type="GO" id="GO:0033314">
    <property type="term" value="P:mitotic DNA replication checkpoint signaling"/>
    <property type="evidence" value="ECO:0007669"/>
    <property type="project" value="TreeGrafter"/>
</dbReference>
<dbReference type="PANTHER" id="PTHR10763:SF23">
    <property type="entry name" value="ORIGIN RECOGNITION COMPLEX SUBUNIT 1"/>
    <property type="match status" value="1"/>
</dbReference>
<evidence type="ECO:0000313" key="14">
    <source>
        <dbReference type="Proteomes" id="UP000095280"/>
    </source>
</evidence>
<keyword evidence="14" id="KW-1185">Reference proteome</keyword>
<keyword evidence="10 11" id="KW-0539">Nucleus</keyword>
<dbReference type="GO" id="GO:0006270">
    <property type="term" value="P:DNA replication initiation"/>
    <property type="evidence" value="ECO:0007669"/>
    <property type="project" value="TreeGrafter"/>
</dbReference>
<comment type="subunit">
    <text evidence="11">ORC is composed of six subunits.</text>
</comment>
<dbReference type="InterPro" id="IPR027417">
    <property type="entry name" value="P-loop_NTPase"/>
</dbReference>
<evidence type="ECO:0000256" key="3">
    <source>
        <dbReference type="ARBA" id="ARBA00019081"/>
    </source>
</evidence>
<dbReference type="PROSITE" id="PS51644">
    <property type="entry name" value="HTH_OST"/>
    <property type="match status" value="1"/>
</dbReference>
<comment type="subcellular location">
    <subcellularLocation>
        <location evidence="1 11">Nucleus</location>
    </subcellularLocation>
</comment>
<dbReference type="FunFam" id="3.40.50.300:FF:000199">
    <property type="entry name" value="Origin recognition complex subunit 1"/>
    <property type="match status" value="1"/>
</dbReference>
<dbReference type="InterPro" id="IPR054425">
    <property type="entry name" value="Cdc6_ORC1-like_ATPase_lid"/>
</dbReference>
<dbReference type="Proteomes" id="UP000095280">
    <property type="component" value="Unplaced"/>
</dbReference>
<dbReference type="CDD" id="cd00009">
    <property type="entry name" value="AAA"/>
    <property type="match status" value="1"/>
</dbReference>
<evidence type="ECO:0000256" key="2">
    <source>
        <dbReference type="ARBA" id="ARBA00008398"/>
    </source>
</evidence>
<feature type="compositionally biased region" description="Polar residues" evidence="12">
    <location>
        <begin position="665"/>
        <end position="692"/>
    </location>
</feature>
<evidence type="ECO:0000256" key="1">
    <source>
        <dbReference type="ARBA" id="ARBA00004123"/>
    </source>
</evidence>
<dbReference type="InterPro" id="IPR041966">
    <property type="entry name" value="LOTUS-like"/>
</dbReference>
<evidence type="ECO:0000256" key="6">
    <source>
        <dbReference type="ARBA" id="ARBA00022741"/>
    </source>
</evidence>
<keyword evidence="5" id="KW-0479">Metal-binding</keyword>
<protein>
    <recommendedName>
        <fullName evidence="3 11">Origin recognition complex subunit 1</fullName>
    </recommendedName>
</protein>
<evidence type="ECO:0000256" key="10">
    <source>
        <dbReference type="ARBA" id="ARBA00023242"/>
    </source>
</evidence>
<dbReference type="Pfam" id="PF12872">
    <property type="entry name" value="OST-HTH"/>
    <property type="match status" value="2"/>
</dbReference>
<accession>A0A1I8JGS0</accession>
<dbReference type="InterPro" id="IPR003959">
    <property type="entry name" value="ATPase_AAA_core"/>
</dbReference>
<dbReference type="GO" id="GO:0005664">
    <property type="term" value="C:nuclear origin of replication recognition complex"/>
    <property type="evidence" value="ECO:0007669"/>
    <property type="project" value="TreeGrafter"/>
</dbReference>
<dbReference type="InterPro" id="IPR025605">
    <property type="entry name" value="OST-HTH/LOTUS_dom"/>
</dbReference>
<keyword evidence="7 11" id="KW-0067">ATP-binding</keyword>
<dbReference type="WBParaSite" id="maker-uti_cns_0047356-snap-gene-0.4-mRNA-1">
    <property type="protein sequence ID" value="maker-uti_cns_0047356-snap-gene-0.4-mRNA-1"/>
    <property type="gene ID" value="maker-uti_cns_0047356-snap-gene-0.4"/>
</dbReference>
<feature type="region of interest" description="Disordered" evidence="12">
    <location>
        <begin position="91"/>
        <end position="184"/>
    </location>
</feature>
<name>A0A1I8JGS0_9PLAT</name>
<dbReference type="SMART" id="SM00382">
    <property type="entry name" value="AAA"/>
    <property type="match status" value="1"/>
</dbReference>
<feature type="compositionally biased region" description="Low complexity" evidence="12">
    <location>
        <begin position="131"/>
        <end position="156"/>
    </location>
</feature>
<feature type="region of interest" description="Disordered" evidence="12">
    <location>
        <begin position="1160"/>
        <end position="1179"/>
    </location>
</feature>
<dbReference type="InterPro" id="IPR003593">
    <property type="entry name" value="AAA+_ATPase"/>
</dbReference>
<comment type="similarity">
    <text evidence="2 11">Belongs to the ORC1 family.</text>
</comment>
<sequence length="1179" mass="129130">MASELGTLKSFLIASVAVNGNKSSEHVTVRSLLDAYKRLFGSPMPLGKLGHTSLESLITNAMSDTFQLYRMGSEQCVRCLVQPAGQNIIEMIRNEKQPKKKKSKNRFRGSCRYREGGGGGSMGGAKKSKKSSQTASQRLSAPPSLPSSHSQSQQPPIGLFNVRHPPVSQRPPPPQDSRSQSSSGIPAEIRARVAELAASHPGFAVANFDNQFLKYFGTRLPFKQLGFANLLSMMQRLESLGDVQLFNMRKDVVVLSPGAMQRSRMSLDDSNKENSLLKNSSASRPPASVARDADPLLGSPSNQSNPVARDADHLLGSSRNQCNPVARDADSLLGSPSNPGNLVASDAAVPPSLVVHVHRQSLDGRMVRWREVPLSKSALVTMTTASSIVDSDDASSRRSDVPKDCVSPHHRLPLGLRQLASSDGLVAVEVISADSLNDLVLSVRDCRLTERLERLPTSMAAWPADRWCCLAARHVIPGALCVARLGGRHHRARIDRLSPNQQQPPQVRLIDMGGIVTQARVSDLFYLPRQFADDTAPAVLLHAAVANVRLFSAKNGAAAGFMRQLLLKASQGKDGPVTVRLPPGLNREPLDQCRVPVEFVSPPLADQLVKEGFGGSIQDAAFLRPYSREPSRCQFPAPELMDPPPPPPRGQQRRLSVRRSVSAPKPQTSVLQPSNLQNQPNLDESISASGTPAKQPCRRSTRIRSQQRTPRKPPPLKCPLPPSPELTPPPVPPMPPKSTVGASDTPRRSAGRRMSRASPLPASPLLRDSDIRLPNRRGAGNRRSTAPIDEARQRLQAREAPRILPCRHDEFQAVFSFVESRLRQEGGCGGCLFISGVPGTGKTATVMEVLRQVADMPDLPPFDTVLVNGMKVTEPKRVYSAIVRQLHKVRAPWQAALRRLKSEFNSARGRPCVLLVDELDMLCNRRQDVLYNLFEWPQNPNSRLIVLAIANTMDLPERVLVHRVASRLGLSRLVFQAYSHDQLMEIVRSRISKLHIFEDKAVEMAARKVAAVSGDARRALDLCSRSCDLAEQEFGPQQMQRMNLQVGMKHVNAAIAEMFAGPVITAVANQLSEYERLTLRACLSQRLESGRDENPVGRVWRSVLNIARSEGLEAPSWPALCVCLGCLHAMRLLLWDGGHRGLAGRVIINCSPQDVQLGLGELKQTPKPPAEQQLPRLAD</sequence>
<organism evidence="14 15">
    <name type="scientific">Macrostomum lignano</name>
    <dbReference type="NCBI Taxonomy" id="282301"/>
    <lineage>
        <taxon>Eukaryota</taxon>
        <taxon>Metazoa</taxon>
        <taxon>Spiralia</taxon>
        <taxon>Lophotrochozoa</taxon>
        <taxon>Platyhelminthes</taxon>
        <taxon>Rhabditophora</taxon>
        <taxon>Macrostomorpha</taxon>
        <taxon>Macrostomida</taxon>
        <taxon>Macrostomidae</taxon>
        <taxon>Macrostomum</taxon>
    </lineage>
</organism>
<evidence type="ECO:0000256" key="5">
    <source>
        <dbReference type="ARBA" id="ARBA00022723"/>
    </source>
</evidence>